<keyword evidence="13 18" id="KW-0520">NAD</keyword>
<gene>
    <name evidence="20" type="primary">NADH2</name>
</gene>
<evidence type="ECO:0000256" key="9">
    <source>
        <dbReference type="ARBA" id="ARBA00022792"/>
    </source>
</evidence>
<comment type="similarity">
    <text evidence="3 18">Belongs to the complex I subunit 2 family.</text>
</comment>
<keyword evidence="10 18" id="KW-1278">Translocase</keyword>
<comment type="catalytic activity">
    <reaction evidence="17 18">
        <text>a ubiquinone + NADH + 5 H(+)(in) = a ubiquinol + NAD(+) + 4 H(+)(out)</text>
        <dbReference type="Rhea" id="RHEA:29091"/>
        <dbReference type="Rhea" id="RHEA-COMP:9565"/>
        <dbReference type="Rhea" id="RHEA-COMP:9566"/>
        <dbReference type="ChEBI" id="CHEBI:15378"/>
        <dbReference type="ChEBI" id="CHEBI:16389"/>
        <dbReference type="ChEBI" id="CHEBI:17976"/>
        <dbReference type="ChEBI" id="CHEBI:57540"/>
        <dbReference type="ChEBI" id="CHEBI:57945"/>
        <dbReference type="EC" id="7.1.1.2"/>
    </reaction>
</comment>
<feature type="domain" description="NADH:quinone oxidoreductase/Mrp antiporter transmembrane" evidence="19">
    <location>
        <begin position="21"/>
        <end position="278"/>
    </location>
</feature>
<dbReference type="GO" id="GO:0008137">
    <property type="term" value="F:NADH dehydrogenase (ubiquinone) activity"/>
    <property type="evidence" value="ECO:0007669"/>
    <property type="project" value="UniProtKB-EC"/>
</dbReference>
<evidence type="ECO:0000313" key="20">
    <source>
        <dbReference type="EMBL" id="ARU77312.1"/>
    </source>
</evidence>
<keyword evidence="6" id="KW-0813">Transport</keyword>
<keyword evidence="16 18" id="KW-0472">Membrane</keyword>
<name>A0A4Y1K7V6_9MYRI</name>
<feature type="transmembrane region" description="Helical" evidence="18">
    <location>
        <begin position="194"/>
        <end position="211"/>
    </location>
</feature>
<dbReference type="GO" id="GO:0005743">
    <property type="term" value="C:mitochondrial inner membrane"/>
    <property type="evidence" value="ECO:0007669"/>
    <property type="project" value="UniProtKB-SubCell"/>
</dbReference>
<feature type="transmembrane region" description="Helical" evidence="18">
    <location>
        <begin position="7"/>
        <end position="31"/>
    </location>
</feature>
<evidence type="ECO:0000256" key="1">
    <source>
        <dbReference type="ARBA" id="ARBA00003257"/>
    </source>
</evidence>
<accession>A0A4Y1K7V6</accession>
<keyword evidence="9 18" id="KW-0999">Mitochondrion inner membrane</keyword>
<feature type="transmembrane region" description="Helical" evidence="18">
    <location>
        <begin position="223"/>
        <end position="245"/>
    </location>
</feature>
<evidence type="ECO:0000256" key="15">
    <source>
        <dbReference type="ARBA" id="ARBA00023128"/>
    </source>
</evidence>
<feature type="transmembrane region" description="Helical" evidence="18">
    <location>
        <begin position="57"/>
        <end position="75"/>
    </location>
</feature>
<evidence type="ECO:0000256" key="7">
    <source>
        <dbReference type="ARBA" id="ARBA00022660"/>
    </source>
</evidence>
<protein>
    <recommendedName>
        <fullName evidence="5 18">NADH-ubiquinone oxidoreductase chain 2</fullName>
        <ecNumber evidence="4 18">7.1.1.2</ecNumber>
    </recommendedName>
</protein>
<evidence type="ECO:0000256" key="18">
    <source>
        <dbReference type="RuleBase" id="RU003403"/>
    </source>
</evidence>
<evidence type="ECO:0000256" key="3">
    <source>
        <dbReference type="ARBA" id="ARBA00007012"/>
    </source>
</evidence>
<keyword evidence="7 18" id="KW-0679">Respiratory chain</keyword>
<evidence type="ECO:0000256" key="2">
    <source>
        <dbReference type="ARBA" id="ARBA00004448"/>
    </source>
</evidence>
<dbReference type="GO" id="GO:0006120">
    <property type="term" value="P:mitochondrial electron transport, NADH to ubiquinone"/>
    <property type="evidence" value="ECO:0007669"/>
    <property type="project" value="InterPro"/>
</dbReference>
<dbReference type="Pfam" id="PF00361">
    <property type="entry name" value="Proton_antipo_M"/>
    <property type="match status" value="1"/>
</dbReference>
<evidence type="ECO:0000256" key="16">
    <source>
        <dbReference type="ARBA" id="ARBA00023136"/>
    </source>
</evidence>
<reference evidence="20" key="1">
    <citation type="submission" date="2016-08" db="EMBL/GenBank/DDBJ databases">
        <title>Rearrangement of mitochondrial genes in centipedes (Myriapoda Chilopoda).</title>
        <authorList>
            <person name="Dong Y."/>
            <person name="Zhu L."/>
            <person name="Wang C."/>
        </authorList>
    </citation>
    <scope>NUCLEOTIDE SEQUENCE</scope>
</reference>
<evidence type="ECO:0000256" key="4">
    <source>
        <dbReference type="ARBA" id="ARBA00012944"/>
    </source>
</evidence>
<proteinExistence type="inferred from homology"/>
<comment type="function">
    <text evidence="18">Core subunit of the mitochondrial membrane respiratory chain NADH dehydrogenase (Complex I) which catalyzes electron transfer from NADH through the respiratory chain, using ubiquinone as an electron acceptor. Essential for the catalytic activity and assembly of complex I.</text>
</comment>
<keyword evidence="8 18" id="KW-0812">Transmembrane</keyword>
<dbReference type="InterPro" id="IPR001750">
    <property type="entry name" value="ND/Mrp_TM"/>
</dbReference>
<keyword evidence="11 18" id="KW-0249">Electron transport</keyword>
<dbReference type="InterPro" id="IPR050175">
    <property type="entry name" value="Complex_I_Subunit_2"/>
</dbReference>
<feature type="transmembrane region" description="Helical" evidence="18">
    <location>
        <begin position="87"/>
        <end position="111"/>
    </location>
</feature>
<comment type="function">
    <text evidence="1">Core subunit of the mitochondrial membrane respiratory chain NADH dehydrogenase (Complex I) that is believed to belong to the minimal assembly required for catalysis. Complex I functions in the transfer of electrons from NADH to the respiratory chain. The immediate electron acceptor for the enzyme is believed to be ubiquinone.</text>
</comment>
<dbReference type="EMBL" id="KX774322">
    <property type="protein sequence ID" value="ARU77312.1"/>
    <property type="molecule type" value="Genomic_DNA"/>
</dbReference>
<keyword evidence="15 18" id="KW-0496">Mitochondrion</keyword>
<keyword evidence="12 18" id="KW-1133">Transmembrane helix</keyword>
<evidence type="ECO:0000256" key="11">
    <source>
        <dbReference type="ARBA" id="ARBA00022982"/>
    </source>
</evidence>
<geneLocation type="mitochondrion" evidence="20"/>
<dbReference type="PRINTS" id="PR01436">
    <property type="entry name" value="NADHDHGNASE2"/>
</dbReference>
<dbReference type="InterPro" id="IPR003917">
    <property type="entry name" value="NADH_UbQ_OxRdtase_chain2"/>
</dbReference>
<evidence type="ECO:0000256" key="6">
    <source>
        <dbReference type="ARBA" id="ARBA00022448"/>
    </source>
</evidence>
<dbReference type="PANTHER" id="PTHR46552:SF1">
    <property type="entry name" value="NADH-UBIQUINONE OXIDOREDUCTASE CHAIN 2"/>
    <property type="match status" value="1"/>
</dbReference>
<evidence type="ECO:0000256" key="8">
    <source>
        <dbReference type="ARBA" id="ARBA00022692"/>
    </source>
</evidence>
<keyword evidence="14 18" id="KW-0830">Ubiquinone</keyword>
<feature type="transmembrane region" description="Helical" evidence="18">
    <location>
        <begin position="308"/>
        <end position="328"/>
    </location>
</feature>
<dbReference type="EC" id="7.1.1.2" evidence="4 18"/>
<evidence type="ECO:0000256" key="5">
    <source>
        <dbReference type="ARBA" id="ARBA00021008"/>
    </source>
</evidence>
<evidence type="ECO:0000259" key="19">
    <source>
        <dbReference type="Pfam" id="PF00361"/>
    </source>
</evidence>
<feature type="transmembrane region" description="Helical" evidence="18">
    <location>
        <begin position="265"/>
        <end position="284"/>
    </location>
</feature>
<evidence type="ECO:0000256" key="10">
    <source>
        <dbReference type="ARBA" id="ARBA00022967"/>
    </source>
</evidence>
<sequence>MPIKIMFFMIMTSGVIITISATSWFTVWLGLEINMMAFLPLMINHTNQHTYEACLKYFLSQVIASSFLLLALTIPPQMMLWPLTTEFSSSSVIITIALVLKLGAAPFHFWFPPTMEGLEWQSCILLATIQKISPLILLSMFNSNVLIISALMSALAGAIGGYNQTLMRKLMAYSSIGHLSWMLMSTILSQSFTMFYIMTYIYLSSLMMLMFKMMNIYHVMQMITMPQATIMFLMMLNMLSLGGLPPFLGFLPKWMLIQEMANMNMLVQALVMIMSSLVTLFYYLRITYTTLLTSSSILNITPYKTPKLLIISSIPSLLTLPIIMPALIM</sequence>
<evidence type="ECO:0000256" key="14">
    <source>
        <dbReference type="ARBA" id="ARBA00023075"/>
    </source>
</evidence>
<evidence type="ECO:0000256" key="12">
    <source>
        <dbReference type="ARBA" id="ARBA00022989"/>
    </source>
</evidence>
<evidence type="ECO:0000256" key="13">
    <source>
        <dbReference type="ARBA" id="ARBA00023027"/>
    </source>
</evidence>
<organism evidence="20">
    <name type="scientific">Mecistocephalus marmoratus</name>
    <dbReference type="NCBI Taxonomy" id="980230"/>
    <lineage>
        <taxon>Eukaryota</taxon>
        <taxon>Metazoa</taxon>
        <taxon>Ecdysozoa</taxon>
        <taxon>Arthropoda</taxon>
        <taxon>Myriapoda</taxon>
        <taxon>Chilopoda</taxon>
        <taxon>Pleurostigmophora</taxon>
        <taxon>Geophilomorpha</taxon>
        <taxon>Mecistocephalidae</taxon>
        <taxon>Mecistocephalus</taxon>
    </lineage>
</organism>
<comment type="subcellular location">
    <subcellularLocation>
        <location evidence="2 18">Mitochondrion inner membrane</location>
        <topology evidence="2 18">Multi-pass membrane protein</topology>
    </subcellularLocation>
</comment>
<evidence type="ECO:0000256" key="17">
    <source>
        <dbReference type="ARBA" id="ARBA00049551"/>
    </source>
</evidence>
<dbReference type="PANTHER" id="PTHR46552">
    <property type="entry name" value="NADH-UBIQUINONE OXIDOREDUCTASE CHAIN 2"/>
    <property type="match status" value="1"/>
</dbReference>
<feature type="transmembrane region" description="Helical" evidence="18">
    <location>
        <begin position="135"/>
        <end position="158"/>
    </location>
</feature>
<dbReference type="AlphaFoldDB" id="A0A4Y1K7V6"/>